<gene>
    <name evidence="9" type="ORF">O5398_06220</name>
</gene>
<keyword evidence="3" id="KW-0732">Signal</keyword>
<geneLocation type="plasmid" evidence="9 10">
    <name>p410-cp29-2</name>
</geneLocation>
<dbReference type="RefSeq" id="WP_070401452.1">
    <property type="nucleotide sequence ID" value="NZ_CP017129.1"/>
</dbReference>
<comment type="similarity">
    <text evidence="2">Belongs to the Multicopy lipoprotein (Mlp) family.</text>
</comment>
<evidence type="ECO:0000256" key="3">
    <source>
        <dbReference type="ARBA" id="ARBA00022729"/>
    </source>
</evidence>
<dbReference type="Proteomes" id="UP001164544">
    <property type="component" value="Plasmid p410-cp29-2"/>
</dbReference>
<evidence type="ECO:0000256" key="8">
    <source>
        <dbReference type="ARBA" id="ARBA00046007"/>
    </source>
</evidence>
<protein>
    <submittedName>
        <fullName evidence="9">Mlp family lipoprotein</fullName>
    </submittedName>
</protein>
<keyword evidence="9" id="KW-0614">Plasmid</keyword>
<sequence>MNKFIKLLILISTLFILCCKGYKVTIEPTNDTQRYSRAKRDIDDLHKETDKEIKEKIITLSNDEKKKFNSLKHAFNQVIEKLQDQIGGCQNGNKSKCDNFWSWIDGDPQKQKELANAFTTAYDFLEKKRNEKDNGKNFDQYISEALECKNSDGNGKYGGAGTNQIEQFFRGILNDMSTDPNNDKMFARLKDELLCTENSSKHLDGLTSNWQ</sequence>
<keyword evidence="4" id="KW-0472">Membrane</keyword>
<organism evidence="9 10">
    <name type="scientific">Borrelia miyamotoi</name>
    <dbReference type="NCBI Taxonomy" id="47466"/>
    <lineage>
        <taxon>Bacteria</taxon>
        <taxon>Pseudomonadati</taxon>
        <taxon>Spirochaetota</taxon>
        <taxon>Spirochaetia</taxon>
        <taxon>Spirochaetales</taxon>
        <taxon>Borreliaceae</taxon>
        <taxon>Borrelia</taxon>
    </lineage>
</organism>
<reference evidence="9" key="1">
    <citation type="submission" date="2022-12" db="EMBL/GenBank/DDBJ databases">
        <title>B. miyamotoi WGS.</title>
        <authorList>
            <person name="Kuleshov K.V."/>
            <person name="Hoornstra D."/>
            <person name="Hovius J.W."/>
            <person name="Platonov A.E."/>
            <person name="Telford S.R. III."/>
        </authorList>
    </citation>
    <scope>NUCLEOTIDE SEQUENCE</scope>
    <source>
        <strain evidence="9">410</strain>
        <plasmid evidence="9">p410-cp29-2</plasmid>
    </source>
</reference>
<keyword evidence="7 9" id="KW-0449">Lipoprotein</keyword>
<evidence type="ECO:0000256" key="7">
    <source>
        <dbReference type="ARBA" id="ARBA00023288"/>
    </source>
</evidence>
<accession>A0AAQ2WW63</accession>
<evidence type="ECO:0000256" key="4">
    <source>
        <dbReference type="ARBA" id="ARBA00023136"/>
    </source>
</evidence>
<evidence type="ECO:0000256" key="1">
    <source>
        <dbReference type="ARBA" id="ARBA00004459"/>
    </source>
</evidence>
<dbReference type="GO" id="GO:0009279">
    <property type="term" value="C:cell outer membrane"/>
    <property type="evidence" value="ECO:0007669"/>
    <property type="project" value="UniProtKB-SubCell"/>
</dbReference>
<dbReference type="EMBL" id="CP114644">
    <property type="protein sequence ID" value="WAZ91704.1"/>
    <property type="molecule type" value="Genomic_DNA"/>
</dbReference>
<dbReference type="AlphaFoldDB" id="A0AAQ2WW63"/>
<dbReference type="Pfam" id="PF03304">
    <property type="entry name" value="Mlp"/>
    <property type="match status" value="1"/>
</dbReference>
<comment type="function">
    <text evidence="8">An outer membrane protein that may participate in pathogenesis. Some human Lyme disease patients have antibodies against this protein. The Mlp proteins probably undergo intragenic recombination, generating new alleles.</text>
</comment>
<keyword evidence="5" id="KW-0564">Palmitate</keyword>
<evidence type="ECO:0000256" key="6">
    <source>
        <dbReference type="ARBA" id="ARBA00023237"/>
    </source>
</evidence>
<keyword evidence="6" id="KW-0998">Cell outer membrane</keyword>
<evidence type="ECO:0000256" key="5">
    <source>
        <dbReference type="ARBA" id="ARBA00023139"/>
    </source>
</evidence>
<evidence type="ECO:0000313" key="10">
    <source>
        <dbReference type="Proteomes" id="UP001164544"/>
    </source>
</evidence>
<dbReference type="InterPro" id="IPR004983">
    <property type="entry name" value="Mlp"/>
</dbReference>
<evidence type="ECO:0000313" key="9">
    <source>
        <dbReference type="EMBL" id="WAZ91704.1"/>
    </source>
</evidence>
<evidence type="ECO:0000256" key="2">
    <source>
        <dbReference type="ARBA" id="ARBA00008380"/>
    </source>
</evidence>
<name>A0AAQ2WW63_9SPIR</name>
<comment type="subcellular location">
    <subcellularLocation>
        <location evidence="1">Cell outer membrane</location>
        <topology evidence="1">Lipid-anchor</topology>
    </subcellularLocation>
</comment>
<proteinExistence type="inferred from homology"/>